<keyword evidence="2" id="KW-0489">Methyltransferase</keyword>
<reference evidence="6 7" key="2">
    <citation type="submission" date="2016-05" db="EMBL/GenBank/DDBJ databases">
        <title>Lineage-specific infection strategies underlie the spectrum of fungal disease in amphibians.</title>
        <authorList>
            <person name="Cuomo C.A."/>
            <person name="Farrer R.A."/>
            <person name="James T."/>
            <person name="Longcore J."/>
            <person name="Birren B."/>
        </authorList>
    </citation>
    <scope>NUCLEOTIDE SEQUENCE [LARGE SCALE GENOMIC DNA]</scope>
    <source>
        <strain evidence="6 7">JEL423</strain>
    </source>
</reference>
<dbReference type="GO" id="GO:0008610">
    <property type="term" value="P:lipid biosynthetic process"/>
    <property type="evidence" value="ECO:0007669"/>
    <property type="project" value="InterPro"/>
</dbReference>
<dbReference type="STRING" id="403673.A0A177WIH5"/>
<evidence type="ECO:0000256" key="5">
    <source>
        <dbReference type="ARBA" id="ARBA00023098"/>
    </source>
</evidence>
<dbReference type="PANTHER" id="PTHR43667">
    <property type="entry name" value="CYCLOPROPANE-FATTY-ACYL-PHOSPHOLIPID SYNTHASE"/>
    <property type="match status" value="1"/>
</dbReference>
<dbReference type="AlphaFoldDB" id="A0A177WIH5"/>
<comment type="similarity">
    <text evidence="1">Belongs to the CFA/CMAS family.</text>
</comment>
<evidence type="ECO:0000256" key="3">
    <source>
        <dbReference type="ARBA" id="ARBA00022679"/>
    </source>
</evidence>
<dbReference type="PIRSF" id="PIRSF003085">
    <property type="entry name" value="CMAS"/>
    <property type="match status" value="1"/>
</dbReference>
<evidence type="ECO:0000313" key="7">
    <source>
        <dbReference type="Proteomes" id="UP000077115"/>
    </source>
</evidence>
<keyword evidence="3" id="KW-0808">Transferase</keyword>
<dbReference type="InterPro" id="IPR029063">
    <property type="entry name" value="SAM-dependent_MTases_sf"/>
</dbReference>
<dbReference type="Proteomes" id="UP000077115">
    <property type="component" value="Unassembled WGS sequence"/>
</dbReference>
<keyword evidence="5" id="KW-0443">Lipid metabolism</keyword>
<organism evidence="6 7">
    <name type="scientific">Batrachochytrium dendrobatidis (strain JEL423)</name>
    <dbReference type="NCBI Taxonomy" id="403673"/>
    <lineage>
        <taxon>Eukaryota</taxon>
        <taxon>Fungi</taxon>
        <taxon>Fungi incertae sedis</taxon>
        <taxon>Chytridiomycota</taxon>
        <taxon>Chytridiomycota incertae sedis</taxon>
        <taxon>Chytridiomycetes</taxon>
        <taxon>Rhizophydiales</taxon>
        <taxon>Rhizophydiales incertae sedis</taxon>
        <taxon>Batrachochytrium</taxon>
    </lineage>
</organism>
<dbReference type="Gene3D" id="3.40.50.150">
    <property type="entry name" value="Vaccinia Virus protein VP39"/>
    <property type="match status" value="1"/>
</dbReference>
<proteinExistence type="inferred from homology"/>
<dbReference type="EMBL" id="DS022303">
    <property type="protein sequence ID" value="OAJ39918.1"/>
    <property type="molecule type" value="Genomic_DNA"/>
</dbReference>
<dbReference type="PANTHER" id="PTHR43667:SF2">
    <property type="entry name" value="FATTY ACID C-METHYL TRANSFERASE"/>
    <property type="match status" value="1"/>
</dbReference>
<protein>
    <recommendedName>
        <fullName evidence="8">Cyclopropane-fatty-acyl-phospholipid synthase</fullName>
    </recommendedName>
</protein>
<accession>A0A177WIH5</accession>
<keyword evidence="4" id="KW-0949">S-adenosyl-L-methionine</keyword>
<dbReference type="InterPro" id="IPR050723">
    <property type="entry name" value="CFA/CMAS"/>
</dbReference>
<dbReference type="GO" id="GO:0032259">
    <property type="term" value="P:methylation"/>
    <property type="evidence" value="ECO:0007669"/>
    <property type="project" value="UniProtKB-KW"/>
</dbReference>
<evidence type="ECO:0008006" key="8">
    <source>
        <dbReference type="Google" id="ProtNLM"/>
    </source>
</evidence>
<evidence type="ECO:0000256" key="4">
    <source>
        <dbReference type="ARBA" id="ARBA00022691"/>
    </source>
</evidence>
<dbReference type="VEuPathDB" id="FungiDB:BDEG_23715"/>
<dbReference type="InterPro" id="IPR003333">
    <property type="entry name" value="CMAS"/>
</dbReference>
<dbReference type="SUPFAM" id="SSF53335">
    <property type="entry name" value="S-adenosyl-L-methionine-dependent methyltransferases"/>
    <property type="match status" value="1"/>
</dbReference>
<evidence type="ECO:0000313" key="6">
    <source>
        <dbReference type="EMBL" id="OAJ39918.1"/>
    </source>
</evidence>
<sequence>MVPILLSAISSAYSAPWYVLTAAAQSVCLDTLRKLQIGQITLNLLNGDVLIFGKKESDLAAIITIRNNGFWIRLLFQSAMGLGEGYMLGDVDVDKIDILLKILVANRDIIDDGDSLLSAGISSTINRFLAPHIPNSIYNSANNISSHYDLGNDMFASFLDPTMTYSCPIWDYSPGSKLANGKASTDKPDTLERAQLRKIHRLLEMACINDNDHILEIGTGWGTLAIEAVKRFKCRVTTITLSSEQQILAQERIQAAGLAAYITVLLTDYRNLDSSNQKFDRIISVEMVEAVGPEFLATYFETCDKLLKPRGVLVIQAITMPEIRYQAYAKSMDFIRKHIFPGGHCPSLTVLTEAMNQGTQGRLMIDIVDNIGPHYAKALRLWREQFVANFNKIVTKNDKTEMVYDQAFLRKWEYYFAYCEAGFASRTLGTLQIRFTRPQNVDLICGIPL</sequence>
<gene>
    <name evidence="6" type="ORF">BDEG_23715</name>
</gene>
<dbReference type="Pfam" id="PF02353">
    <property type="entry name" value="CMAS"/>
    <property type="match status" value="1"/>
</dbReference>
<dbReference type="GO" id="GO:0008168">
    <property type="term" value="F:methyltransferase activity"/>
    <property type="evidence" value="ECO:0007669"/>
    <property type="project" value="UniProtKB-KW"/>
</dbReference>
<reference evidence="6 7" key="1">
    <citation type="submission" date="2006-10" db="EMBL/GenBank/DDBJ databases">
        <title>The Genome Sequence of Batrachochytrium dendrobatidis JEL423.</title>
        <authorList>
            <consortium name="The Broad Institute Genome Sequencing Platform"/>
            <person name="Birren B."/>
            <person name="Lander E."/>
            <person name="Galagan J."/>
            <person name="Cuomo C."/>
            <person name="Devon K."/>
            <person name="Jaffe D."/>
            <person name="Butler J."/>
            <person name="Alvarez P."/>
            <person name="Gnerre S."/>
            <person name="Grabherr M."/>
            <person name="Kleber M."/>
            <person name="Mauceli E."/>
            <person name="Brockman W."/>
            <person name="Young S."/>
            <person name="LaButti K."/>
            <person name="Sykes S."/>
            <person name="DeCaprio D."/>
            <person name="Crawford M."/>
            <person name="Koehrsen M."/>
            <person name="Engels R."/>
            <person name="Montgomery P."/>
            <person name="Pearson M."/>
            <person name="Howarth C."/>
            <person name="Larson L."/>
            <person name="White J."/>
            <person name="O'Leary S."/>
            <person name="Kodira C."/>
            <person name="Zeng Q."/>
            <person name="Yandava C."/>
            <person name="Alvarado L."/>
            <person name="Longcore J."/>
            <person name="James T."/>
        </authorList>
    </citation>
    <scope>NUCLEOTIDE SEQUENCE [LARGE SCALE GENOMIC DNA]</scope>
    <source>
        <strain evidence="6 7">JEL423</strain>
    </source>
</reference>
<name>A0A177WIH5_BATDL</name>
<dbReference type="CDD" id="cd02440">
    <property type="entry name" value="AdoMet_MTases"/>
    <property type="match status" value="1"/>
</dbReference>
<dbReference type="eggNOG" id="ENOG502QSMW">
    <property type="taxonomic scope" value="Eukaryota"/>
</dbReference>
<evidence type="ECO:0000256" key="2">
    <source>
        <dbReference type="ARBA" id="ARBA00022603"/>
    </source>
</evidence>
<evidence type="ECO:0000256" key="1">
    <source>
        <dbReference type="ARBA" id="ARBA00010815"/>
    </source>
</evidence>
<dbReference type="OrthoDB" id="8300214at2759"/>